<evidence type="ECO:0000313" key="1">
    <source>
        <dbReference type="EMBL" id="CAD9082961.1"/>
    </source>
</evidence>
<protein>
    <submittedName>
        <fullName evidence="1">Uncharacterized protein</fullName>
    </submittedName>
</protein>
<proteinExistence type="predicted"/>
<sequence length="150" mass="17070">MNPFADPNNPTDAERVSVLLDEHRLKRRRIDNNDVQDNEILEMNRHANTARQGIHGVDALTVRMDALERNMLLLPTRLRNAMNPTELTAIRLQGNIPPHFPNGKLKLTAFMMLNHNALVAICHFYGLQAANDAERRRVIAEHLGFADHLP</sequence>
<organism evidence="1">
    <name type="scientific">Percolomonas cosmopolitus</name>
    <dbReference type="NCBI Taxonomy" id="63605"/>
    <lineage>
        <taxon>Eukaryota</taxon>
        <taxon>Discoba</taxon>
        <taxon>Heterolobosea</taxon>
        <taxon>Tetramitia</taxon>
        <taxon>Eutetramitia</taxon>
        <taxon>Percolomonadidae</taxon>
        <taxon>Percolomonas</taxon>
    </lineage>
</organism>
<accession>A0A7S1KRE1</accession>
<reference evidence="1" key="1">
    <citation type="submission" date="2021-01" db="EMBL/GenBank/DDBJ databases">
        <authorList>
            <person name="Corre E."/>
            <person name="Pelletier E."/>
            <person name="Niang G."/>
            <person name="Scheremetjew M."/>
            <person name="Finn R."/>
            <person name="Kale V."/>
            <person name="Holt S."/>
            <person name="Cochrane G."/>
            <person name="Meng A."/>
            <person name="Brown T."/>
            <person name="Cohen L."/>
        </authorList>
    </citation>
    <scope>NUCLEOTIDE SEQUENCE</scope>
    <source>
        <strain evidence="1">WS</strain>
    </source>
</reference>
<gene>
    <name evidence="1" type="ORF">PCOS0759_LOCUS6203</name>
</gene>
<dbReference type="AlphaFoldDB" id="A0A7S1KRE1"/>
<dbReference type="EMBL" id="HBGD01007438">
    <property type="protein sequence ID" value="CAD9082961.1"/>
    <property type="molecule type" value="Transcribed_RNA"/>
</dbReference>
<name>A0A7S1KRE1_9EUKA</name>